<accession>A0A1B7Y4M5</accession>
<evidence type="ECO:0000259" key="7">
    <source>
        <dbReference type="PROSITE" id="PS50089"/>
    </source>
</evidence>
<dbReference type="EMBL" id="LTAN01000006">
    <property type="protein sequence ID" value="OBR06916.1"/>
    <property type="molecule type" value="Genomic_DNA"/>
</dbReference>
<keyword evidence="6" id="KW-0812">Transmembrane</keyword>
<dbReference type="RefSeq" id="XP_018155434.1">
    <property type="nucleotide sequence ID" value="XM_018303411.1"/>
</dbReference>
<feature type="domain" description="RING-type" evidence="7">
    <location>
        <begin position="35"/>
        <end position="74"/>
    </location>
</feature>
<dbReference type="KEGG" id="chig:CH63R_08437"/>
<dbReference type="PROSITE" id="PS50089">
    <property type="entry name" value="ZF_RING_2"/>
    <property type="match status" value="1"/>
</dbReference>
<feature type="compositionally biased region" description="Polar residues" evidence="5">
    <location>
        <begin position="1"/>
        <end position="11"/>
    </location>
</feature>
<protein>
    <recommendedName>
        <fullName evidence="7">RING-type domain-containing protein</fullName>
    </recommendedName>
</protein>
<dbReference type="GeneID" id="28867518"/>
<dbReference type="Gene3D" id="3.30.40.10">
    <property type="entry name" value="Zinc/RING finger domain, C3HC4 (zinc finger)"/>
    <property type="match status" value="1"/>
</dbReference>
<organism evidence="8 9">
    <name type="scientific">Colletotrichum higginsianum (strain IMI 349063)</name>
    <name type="common">Crucifer anthracnose fungus</name>
    <dbReference type="NCBI Taxonomy" id="759273"/>
    <lineage>
        <taxon>Eukaryota</taxon>
        <taxon>Fungi</taxon>
        <taxon>Dikarya</taxon>
        <taxon>Ascomycota</taxon>
        <taxon>Pezizomycotina</taxon>
        <taxon>Sordariomycetes</taxon>
        <taxon>Hypocreomycetidae</taxon>
        <taxon>Glomerellales</taxon>
        <taxon>Glomerellaceae</taxon>
        <taxon>Colletotrichum</taxon>
        <taxon>Colletotrichum destructivum species complex</taxon>
    </lineage>
</organism>
<dbReference type="InterPro" id="IPR013083">
    <property type="entry name" value="Znf_RING/FYVE/PHD"/>
</dbReference>
<dbReference type="VEuPathDB" id="FungiDB:CH63R_08437"/>
<evidence type="ECO:0000256" key="6">
    <source>
        <dbReference type="SAM" id="Phobius"/>
    </source>
</evidence>
<dbReference type="PROSITE" id="PS00518">
    <property type="entry name" value="ZF_RING_1"/>
    <property type="match status" value="1"/>
</dbReference>
<feature type="transmembrane region" description="Helical" evidence="6">
    <location>
        <begin position="114"/>
        <end position="137"/>
    </location>
</feature>
<dbReference type="InterPro" id="IPR017907">
    <property type="entry name" value="Znf_RING_CS"/>
</dbReference>
<keyword evidence="2 4" id="KW-0863">Zinc-finger</keyword>
<keyword evidence="6" id="KW-0472">Membrane</keyword>
<keyword evidence="3" id="KW-0862">Zinc</keyword>
<evidence type="ECO:0000256" key="2">
    <source>
        <dbReference type="ARBA" id="ARBA00022771"/>
    </source>
</evidence>
<dbReference type="SUPFAM" id="SSF57850">
    <property type="entry name" value="RING/U-box"/>
    <property type="match status" value="1"/>
</dbReference>
<dbReference type="SMART" id="SM00184">
    <property type="entry name" value="RING"/>
    <property type="match status" value="1"/>
</dbReference>
<feature type="region of interest" description="Disordered" evidence="5">
    <location>
        <begin position="1"/>
        <end position="28"/>
    </location>
</feature>
<keyword evidence="1" id="KW-0479">Metal-binding</keyword>
<evidence type="ECO:0000256" key="5">
    <source>
        <dbReference type="SAM" id="MobiDB-lite"/>
    </source>
</evidence>
<sequence>MAAPNEASSPPTAAEPRTPTSTPQSPGTVTPAHQCRICRASFCQPLGCGHVYCNECLGPRHNAAPGKAGCPECDRNNPTPPRTVTPEPKAESECDHRRVRTVRQIQHTHGMVKVLFLLNLLSLAFLIAIGIVFAVIVGRLVATGSSLAEQIQMGPVGNNPLSPAKHW</sequence>
<feature type="region of interest" description="Disordered" evidence="5">
    <location>
        <begin position="67"/>
        <end position="91"/>
    </location>
</feature>
<comment type="caution">
    <text evidence="8">The sequence shown here is derived from an EMBL/GenBank/DDBJ whole genome shotgun (WGS) entry which is preliminary data.</text>
</comment>
<feature type="compositionally biased region" description="Polar residues" evidence="5">
    <location>
        <begin position="18"/>
        <end position="28"/>
    </location>
</feature>
<keyword evidence="9" id="KW-1185">Reference proteome</keyword>
<keyword evidence="6" id="KW-1133">Transmembrane helix</keyword>
<dbReference type="Proteomes" id="UP000092177">
    <property type="component" value="Chromosome 6"/>
</dbReference>
<dbReference type="OrthoDB" id="6270329at2759"/>
<name>A0A1B7Y4M5_COLHI</name>
<dbReference type="GO" id="GO:0008270">
    <property type="term" value="F:zinc ion binding"/>
    <property type="evidence" value="ECO:0007669"/>
    <property type="project" value="UniProtKB-KW"/>
</dbReference>
<reference evidence="9" key="1">
    <citation type="journal article" date="2017" name="BMC Genomics">
        <title>Gapless genome assembly of Colletotrichum higginsianum reveals chromosome structure and association of transposable elements with secondary metabolite gene clusters.</title>
        <authorList>
            <person name="Dallery J.-F."/>
            <person name="Lapalu N."/>
            <person name="Zampounis A."/>
            <person name="Pigne S."/>
            <person name="Luyten I."/>
            <person name="Amselem J."/>
            <person name="Wittenberg A.H.J."/>
            <person name="Zhou S."/>
            <person name="de Queiroz M.V."/>
            <person name="Robin G.P."/>
            <person name="Auger A."/>
            <person name="Hainaut M."/>
            <person name="Henrissat B."/>
            <person name="Kim K.-T."/>
            <person name="Lee Y.-H."/>
            <person name="Lespinet O."/>
            <person name="Schwartz D.C."/>
            <person name="Thon M.R."/>
            <person name="O'Connell R.J."/>
        </authorList>
    </citation>
    <scope>NUCLEOTIDE SEQUENCE [LARGE SCALE GENOMIC DNA]</scope>
    <source>
        <strain evidence="9">IMI 349063</strain>
    </source>
</reference>
<proteinExistence type="predicted"/>
<evidence type="ECO:0000256" key="3">
    <source>
        <dbReference type="ARBA" id="ARBA00022833"/>
    </source>
</evidence>
<evidence type="ECO:0000256" key="1">
    <source>
        <dbReference type="ARBA" id="ARBA00022723"/>
    </source>
</evidence>
<evidence type="ECO:0000313" key="8">
    <source>
        <dbReference type="EMBL" id="OBR06916.1"/>
    </source>
</evidence>
<evidence type="ECO:0000313" key="9">
    <source>
        <dbReference type="Proteomes" id="UP000092177"/>
    </source>
</evidence>
<gene>
    <name evidence="8" type="ORF">CH63R_08437</name>
</gene>
<evidence type="ECO:0000256" key="4">
    <source>
        <dbReference type="PROSITE-ProRule" id="PRU00175"/>
    </source>
</evidence>
<dbReference type="InterPro" id="IPR001841">
    <property type="entry name" value="Znf_RING"/>
</dbReference>
<dbReference type="AlphaFoldDB" id="A0A1B7Y4M5"/>